<dbReference type="InterPro" id="IPR009060">
    <property type="entry name" value="UBA-like_sf"/>
</dbReference>
<dbReference type="AlphaFoldDB" id="A0A1Y1YB71"/>
<sequence length="83" mass="9382">MNFTRRAQQSEKIKTFVGFTNTSERVARETLEAFNWNVQLAVDGYFGHSFSSKDNGAHHSVPINYQELSDVFEGYKGGLFVSS</sequence>
<evidence type="ECO:0000313" key="1">
    <source>
        <dbReference type="EMBL" id="ORX95183.1"/>
    </source>
</evidence>
<keyword evidence="2" id="KW-1185">Reference proteome</keyword>
<dbReference type="SUPFAM" id="SSF46934">
    <property type="entry name" value="UBA-like"/>
    <property type="match status" value="1"/>
</dbReference>
<organism evidence="1 2">
    <name type="scientific">Basidiobolus meristosporus CBS 931.73</name>
    <dbReference type="NCBI Taxonomy" id="1314790"/>
    <lineage>
        <taxon>Eukaryota</taxon>
        <taxon>Fungi</taxon>
        <taxon>Fungi incertae sedis</taxon>
        <taxon>Zoopagomycota</taxon>
        <taxon>Entomophthoromycotina</taxon>
        <taxon>Basidiobolomycetes</taxon>
        <taxon>Basidiobolales</taxon>
        <taxon>Basidiobolaceae</taxon>
        <taxon>Basidiobolus</taxon>
    </lineage>
</organism>
<dbReference type="EMBL" id="MCFE01000183">
    <property type="protein sequence ID" value="ORX95183.1"/>
    <property type="molecule type" value="Genomic_DNA"/>
</dbReference>
<evidence type="ECO:0000313" key="2">
    <source>
        <dbReference type="Proteomes" id="UP000193498"/>
    </source>
</evidence>
<dbReference type="Proteomes" id="UP000193498">
    <property type="component" value="Unassembled WGS sequence"/>
</dbReference>
<dbReference type="Gene3D" id="1.10.8.10">
    <property type="entry name" value="DNA helicase RuvA subunit, C-terminal domain"/>
    <property type="match status" value="1"/>
</dbReference>
<gene>
    <name evidence="1" type="ORF">K493DRAFT_26231</name>
</gene>
<comment type="caution">
    <text evidence="1">The sequence shown here is derived from an EMBL/GenBank/DDBJ whole genome shotgun (WGS) entry which is preliminary data.</text>
</comment>
<dbReference type="OrthoDB" id="286637at2759"/>
<reference evidence="1 2" key="1">
    <citation type="submission" date="2016-07" db="EMBL/GenBank/DDBJ databases">
        <title>Pervasive Adenine N6-methylation of Active Genes in Fungi.</title>
        <authorList>
            <consortium name="DOE Joint Genome Institute"/>
            <person name="Mondo S.J."/>
            <person name="Dannebaum R.O."/>
            <person name="Kuo R.C."/>
            <person name="Labutti K."/>
            <person name="Haridas S."/>
            <person name="Kuo A."/>
            <person name="Salamov A."/>
            <person name="Ahrendt S.R."/>
            <person name="Lipzen A."/>
            <person name="Sullivan W."/>
            <person name="Andreopoulos W.B."/>
            <person name="Clum A."/>
            <person name="Lindquist E."/>
            <person name="Daum C."/>
            <person name="Ramamoorthy G.K."/>
            <person name="Gryganskyi A."/>
            <person name="Culley D."/>
            <person name="Magnuson J.K."/>
            <person name="James T.Y."/>
            <person name="O'Malley M.A."/>
            <person name="Stajich J.E."/>
            <person name="Spatafora J.W."/>
            <person name="Visel A."/>
            <person name="Grigoriev I.V."/>
        </authorList>
    </citation>
    <scope>NUCLEOTIDE SEQUENCE [LARGE SCALE GENOMIC DNA]</scope>
    <source>
        <strain evidence="1 2">CBS 931.73</strain>
    </source>
</reference>
<protein>
    <submittedName>
        <fullName evidence="1">Uncharacterized protein</fullName>
    </submittedName>
</protein>
<proteinExistence type="predicted"/>
<accession>A0A1Y1YB71</accession>
<name>A0A1Y1YB71_9FUNG</name>
<dbReference type="Pfam" id="PF14555">
    <property type="entry name" value="UBA_4"/>
    <property type="match status" value="1"/>
</dbReference>
<dbReference type="InParanoid" id="A0A1Y1YB71"/>